<dbReference type="EMBL" id="JADBEK010000001">
    <property type="protein sequence ID" value="MBE1592398.1"/>
    <property type="molecule type" value="Genomic_DNA"/>
</dbReference>
<reference evidence="2 3" key="1">
    <citation type="submission" date="2020-10" db="EMBL/GenBank/DDBJ databases">
        <title>Sequencing the genomes of 1000 actinobacteria strains.</title>
        <authorList>
            <person name="Klenk H.-P."/>
        </authorList>
    </citation>
    <scope>NUCLEOTIDE SEQUENCE [LARGE SCALE GENOMIC DNA]</scope>
    <source>
        <strain evidence="2 3">DSM 43173</strain>
    </source>
</reference>
<dbReference type="PROSITE" id="PS51549">
    <property type="entry name" value="DM13"/>
    <property type="match status" value="1"/>
</dbReference>
<evidence type="ECO:0000313" key="2">
    <source>
        <dbReference type="EMBL" id="MBE1592398.1"/>
    </source>
</evidence>
<evidence type="ECO:0000313" key="3">
    <source>
        <dbReference type="Proteomes" id="UP000633509"/>
    </source>
</evidence>
<keyword evidence="3" id="KW-1185">Reference proteome</keyword>
<organism evidence="2 3">
    <name type="scientific">Nonomuraea angiospora</name>
    <dbReference type="NCBI Taxonomy" id="46172"/>
    <lineage>
        <taxon>Bacteria</taxon>
        <taxon>Bacillati</taxon>
        <taxon>Actinomycetota</taxon>
        <taxon>Actinomycetes</taxon>
        <taxon>Streptosporangiales</taxon>
        <taxon>Streptosporangiaceae</taxon>
        <taxon>Nonomuraea</taxon>
    </lineage>
</organism>
<gene>
    <name evidence="2" type="ORF">H4W80_010656</name>
</gene>
<proteinExistence type="predicted"/>
<feature type="domain" description="DM13" evidence="1">
    <location>
        <begin position="1"/>
        <end position="24"/>
    </location>
</feature>
<comment type="caution">
    <text evidence="2">The sequence shown here is derived from an EMBL/GenBank/DDBJ whole genome shotgun (WGS) entry which is preliminary data.</text>
</comment>
<protein>
    <recommendedName>
        <fullName evidence="1">DM13 domain-containing protein</fullName>
    </recommendedName>
</protein>
<name>A0ABR9MHK8_9ACTN</name>
<dbReference type="Proteomes" id="UP000633509">
    <property type="component" value="Unassembled WGS sequence"/>
</dbReference>
<evidence type="ECO:0000259" key="1">
    <source>
        <dbReference type="PROSITE" id="PS51549"/>
    </source>
</evidence>
<sequence>MDKFSTVTIRCERFSVSFGAVELKQAVCLAGPGA</sequence>
<dbReference type="InterPro" id="IPR019545">
    <property type="entry name" value="DM13_domain"/>
</dbReference>
<accession>A0ABR9MHK8</accession>